<reference evidence="9" key="1">
    <citation type="submission" date="2016-10" db="EMBL/GenBank/DDBJ databases">
        <authorList>
            <person name="Varghese N."/>
            <person name="Submissions S."/>
        </authorList>
    </citation>
    <scope>NUCLEOTIDE SEQUENCE [LARGE SCALE GENOMIC DNA]</scope>
    <source>
        <strain evidence="9">DSM 5463</strain>
    </source>
</reference>
<comment type="subcellular location">
    <subcellularLocation>
        <location evidence="6">Cytoplasm</location>
    </subcellularLocation>
</comment>
<keyword evidence="5 6" id="KW-0234">DNA repair</keyword>
<keyword evidence="2 6" id="KW-0227">DNA damage</keyword>
<dbReference type="InterPro" id="IPR013849">
    <property type="entry name" value="DNA_helicase_Holl-junc_RuvA_I"/>
</dbReference>
<comment type="similarity">
    <text evidence="6">Belongs to the RuvA family.</text>
</comment>
<evidence type="ECO:0000256" key="2">
    <source>
        <dbReference type="ARBA" id="ARBA00022763"/>
    </source>
</evidence>
<evidence type="ECO:0000256" key="6">
    <source>
        <dbReference type="HAMAP-Rule" id="MF_00031"/>
    </source>
</evidence>
<dbReference type="Pfam" id="PF01330">
    <property type="entry name" value="RuvA_N"/>
    <property type="match status" value="1"/>
</dbReference>
<evidence type="ECO:0000256" key="3">
    <source>
        <dbReference type="ARBA" id="ARBA00023125"/>
    </source>
</evidence>
<dbReference type="InterPro" id="IPR003583">
    <property type="entry name" value="Hlx-hairpin-Hlx_DNA-bd_motif"/>
</dbReference>
<evidence type="ECO:0000313" key="9">
    <source>
        <dbReference type="Proteomes" id="UP000242850"/>
    </source>
</evidence>
<dbReference type="Pfam" id="PF07499">
    <property type="entry name" value="RuvA_C"/>
    <property type="match status" value="1"/>
</dbReference>
<dbReference type="SMART" id="SM00278">
    <property type="entry name" value="HhH1"/>
    <property type="match status" value="2"/>
</dbReference>
<dbReference type="GO" id="GO:0009378">
    <property type="term" value="F:four-way junction helicase activity"/>
    <property type="evidence" value="ECO:0007669"/>
    <property type="project" value="InterPro"/>
</dbReference>
<dbReference type="GO" id="GO:0009379">
    <property type="term" value="C:Holliday junction helicase complex"/>
    <property type="evidence" value="ECO:0007669"/>
    <property type="project" value="InterPro"/>
</dbReference>
<proteinExistence type="inferred from homology"/>
<dbReference type="InterPro" id="IPR036267">
    <property type="entry name" value="RuvA_C_sf"/>
</dbReference>
<dbReference type="Pfam" id="PF14520">
    <property type="entry name" value="HHH_5"/>
    <property type="match status" value="1"/>
</dbReference>
<dbReference type="GO" id="GO:0006310">
    <property type="term" value="P:DNA recombination"/>
    <property type="evidence" value="ECO:0007669"/>
    <property type="project" value="UniProtKB-UniRule"/>
</dbReference>
<dbReference type="GO" id="GO:0006281">
    <property type="term" value="P:DNA repair"/>
    <property type="evidence" value="ECO:0007669"/>
    <property type="project" value="UniProtKB-UniRule"/>
</dbReference>
<evidence type="ECO:0000256" key="1">
    <source>
        <dbReference type="ARBA" id="ARBA00022490"/>
    </source>
</evidence>
<name>A0A1H5W183_9CLOT</name>
<dbReference type="GO" id="GO:0005524">
    <property type="term" value="F:ATP binding"/>
    <property type="evidence" value="ECO:0007669"/>
    <property type="project" value="InterPro"/>
</dbReference>
<dbReference type="GO" id="GO:0000400">
    <property type="term" value="F:four-way junction DNA binding"/>
    <property type="evidence" value="ECO:0007669"/>
    <property type="project" value="UniProtKB-UniRule"/>
</dbReference>
<keyword evidence="9" id="KW-1185">Reference proteome</keyword>
<dbReference type="Proteomes" id="UP000242850">
    <property type="component" value="Unassembled WGS sequence"/>
</dbReference>
<keyword evidence="8" id="KW-0378">Hydrolase</keyword>
<accession>A0A1H5W183</accession>
<evidence type="ECO:0000256" key="5">
    <source>
        <dbReference type="ARBA" id="ARBA00023204"/>
    </source>
</evidence>
<evidence type="ECO:0000313" key="8">
    <source>
        <dbReference type="EMBL" id="SEF92901.1"/>
    </source>
</evidence>
<comment type="caution">
    <text evidence="6">Lacks conserved residue(s) required for the propagation of feature annotation.</text>
</comment>
<dbReference type="SUPFAM" id="SSF50249">
    <property type="entry name" value="Nucleic acid-binding proteins"/>
    <property type="match status" value="1"/>
</dbReference>
<feature type="region of interest" description="Domain III" evidence="6">
    <location>
        <begin position="148"/>
        <end position="194"/>
    </location>
</feature>
<dbReference type="CDD" id="cd14332">
    <property type="entry name" value="UBA_RuvA_C"/>
    <property type="match status" value="1"/>
</dbReference>
<keyword evidence="8" id="KW-0347">Helicase</keyword>
<dbReference type="SUPFAM" id="SSF46929">
    <property type="entry name" value="DNA helicase RuvA subunit, C-terminal domain"/>
    <property type="match status" value="1"/>
</dbReference>
<organism evidence="8 9">
    <name type="scientific">Caloramator fervidus</name>
    <dbReference type="NCBI Taxonomy" id="29344"/>
    <lineage>
        <taxon>Bacteria</taxon>
        <taxon>Bacillati</taxon>
        <taxon>Bacillota</taxon>
        <taxon>Clostridia</taxon>
        <taxon>Eubacteriales</taxon>
        <taxon>Clostridiaceae</taxon>
        <taxon>Caloramator</taxon>
    </lineage>
</organism>
<keyword evidence="1 6" id="KW-0963">Cytoplasm</keyword>
<dbReference type="InterPro" id="IPR011114">
    <property type="entry name" value="RuvA_C"/>
</dbReference>
<dbReference type="Gene3D" id="2.40.50.140">
    <property type="entry name" value="Nucleic acid-binding proteins"/>
    <property type="match status" value="1"/>
</dbReference>
<dbReference type="OrthoDB" id="5293449at2"/>
<dbReference type="InterPro" id="IPR015940">
    <property type="entry name" value="UBA"/>
</dbReference>
<gene>
    <name evidence="6" type="primary">ruvA</name>
    <name evidence="8" type="ORF">SAMN05660865_01358</name>
</gene>
<dbReference type="InterPro" id="IPR010994">
    <property type="entry name" value="RuvA_2-like"/>
</dbReference>
<dbReference type="HAMAP" id="MF_00031">
    <property type="entry name" value="DNA_HJ_migration_RuvA"/>
    <property type="match status" value="1"/>
</dbReference>
<keyword evidence="8" id="KW-0547">Nucleotide-binding</keyword>
<feature type="domain" description="UBA" evidence="7">
    <location>
        <begin position="145"/>
        <end position="194"/>
    </location>
</feature>
<dbReference type="AlphaFoldDB" id="A0A1H5W183"/>
<dbReference type="InterPro" id="IPR012340">
    <property type="entry name" value="NA-bd_OB-fold"/>
</dbReference>
<comment type="domain">
    <text evidence="6">Has three domains with a flexible linker between the domains II and III and assumes an 'L' shape. Domain III is highly mobile and contacts RuvB.</text>
</comment>
<comment type="function">
    <text evidence="6">The RuvA-RuvB-RuvC complex processes Holliday junction (HJ) DNA during genetic recombination and DNA repair, while the RuvA-RuvB complex plays an important role in the rescue of blocked DNA replication forks via replication fork reversal (RFR). RuvA specifically binds to HJ cruciform DNA, conferring on it an open structure. The RuvB hexamer acts as an ATP-dependent pump, pulling dsDNA into and through the RuvAB complex. HJ branch migration allows RuvC to scan DNA until it finds its consensus sequence, where it cleaves and resolves the cruciform DNA.</text>
</comment>
<dbReference type="SUPFAM" id="SSF47781">
    <property type="entry name" value="RuvA domain 2-like"/>
    <property type="match status" value="1"/>
</dbReference>
<dbReference type="GO" id="GO:0048476">
    <property type="term" value="C:Holliday junction resolvase complex"/>
    <property type="evidence" value="ECO:0007669"/>
    <property type="project" value="UniProtKB-UniRule"/>
</dbReference>
<dbReference type="GO" id="GO:0005737">
    <property type="term" value="C:cytoplasm"/>
    <property type="evidence" value="ECO:0007669"/>
    <property type="project" value="UniProtKB-SubCell"/>
</dbReference>
<comment type="subunit">
    <text evidence="6">Homotetramer. Forms an RuvA(8)-RuvB(12)-Holliday junction (HJ) complex. HJ DNA is sandwiched between 2 RuvA tetramers; dsDNA enters through RuvA and exits via RuvB. An RuvB hexamer assembles on each DNA strand where it exits the tetramer. Each RuvB hexamer is contacted by two RuvA subunits (via domain III) on 2 adjacent RuvB subunits; this complex drives branch migration. In the full resolvosome a probable DNA-RuvA(4)-RuvB(12)-RuvC(2) complex forms which resolves the HJ.</text>
</comment>
<evidence type="ECO:0000256" key="4">
    <source>
        <dbReference type="ARBA" id="ARBA00023172"/>
    </source>
</evidence>
<dbReference type="NCBIfam" id="TIGR00084">
    <property type="entry name" value="ruvA"/>
    <property type="match status" value="1"/>
</dbReference>
<evidence type="ECO:0000259" key="7">
    <source>
        <dbReference type="PROSITE" id="PS50030"/>
    </source>
</evidence>
<dbReference type="Gene3D" id="1.10.8.10">
    <property type="entry name" value="DNA helicase RuvA subunit, C-terminal domain"/>
    <property type="match status" value="1"/>
</dbReference>
<keyword evidence="8" id="KW-0067">ATP-binding</keyword>
<dbReference type="InterPro" id="IPR000085">
    <property type="entry name" value="RuvA"/>
</dbReference>
<protein>
    <recommendedName>
        <fullName evidence="6">Holliday junction branch migration complex subunit RuvA</fullName>
    </recommendedName>
</protein>
<dbReference type="Gene3D" id="1.10.150.20">
    <property type="entry name" value="5' to 3' exonuclease, C-terminal subdomain"/>
    <property type="match status" value="1"/>
</dbReference>
<dbReference type="EMBL" id="FNUK01000016">
    <property type="protein sequence ID" value="SEF92901.1"/>
    <property type="molecule type" value="Genomic_DNA"/>
</dbReference>
<dbReference type="RefSeq" id="WP_103896307.1">
    <property type="nucleotide sequence ID" value="NZ_FNUK01000016.1"/>
</dbReference>
<sequence length="194" mass="21923">MFGYIKGVITCVFDDYAIIENNGIGYIVFMPLRDLNLLKEKNNVLVYTYFHVREDNISLYGFLDRESLNIFKMLISVSGVGPKAALSLLSNITPQEFILAVVSKDDKTLSKAQGVGKKLAQRIILELKDKFKDYDFETETEARVEIDEDIKKEAIAALMSLGYTKQEAIDAVKNVKANNVEDYIKCALKFLMKG</sequence>
<dbReference type="PROSITE" id="PS50030">
    <property type="entry name" value="UBA"/>
    <property type="match status" value="1"/>
</dbReference>
<keyword evidence="4 6" id="KW-0233">DNA recombination</keyword>
<keyword evidence="3 6" id="KW-0238">DNA-binding</keyword>